<organism evidence="2 3">
    <name type="scientific">Nephila pilipes</name>
    <name type="common">Giant wood spider</name>
    <name type="synonym">Nephila maculata</name>
    <dbReference type="NCBI Taxonomy" id="299642"/>
    <lineage>
        <taxon>Eukaryota</taxon>
        <taxon>Metazoa</taxon>
        <taxon>Ecdysozoa</taxon>
        <taxon>Arthropoda</taxon>
        <taxon>Chelicerata</taxon>
        <taxon>Arachnida</taxon>
        <taxon>Araneae</taxon>
        <taxon>Araneomorphae</taxon>
        <taxon>Entelegynae</taxon>
        <taxon>Araneoidea</taxon>
        <taxon>Nephilidae</taxon>
        <taxon>Nephila</taxon>
    </lineage>
</organism>
<evidence type="ECO:0000256" key="1">
    <source>
        <dbReference type="SAM" id="MobiDB-lite"/>
    </source>
</evidence>
<feature type="region of interest" description="Disordered" evidence="1">
    <location>
        <begin position="19"/>
        <end position="38"/>
    </location>
</feature>
<reference evidence="2" key="1">
    <citation type="submission" date="2020-08" db="EMBL/GenBank/DDBJ databases">
        <title>Multicomponent nature underlies the extraordinary mechanical properties of spider dragline silk.</title>
        <authorList>
            <person name="Kono N."/>
            <person name="Nakamura H."/>
            <person name="Mori M."/>
            <person name="Yoshida Y."/>
            <person name="Ohtoshi R."/>
            <person name="Malay A.D."/>
            <person name="Moran D.A.P."/>
            <person name="Tomita M."/>
            <person name="Numata K."/>
            <person name="Arakawa K."/>
        </authorList>
    </citation>
    <scope>NUCLEOTIDE SEQUENCE</scope>
</reference>
<dbReference type="Proteomes" id="UP000887013">
    <property type="component" value="Unassembled WGS sequence"/>
</dbReference>
<dbReference type="AlphaFoldDB" id="A0A8X6TCY8"/>
<dbReference type="OrthoDB" id="10526466at2759"/>
<proteinExistence type="predicted"/>
<evidence type="ECO:0000313" key="3">
    <source>
        <dbReference type="Proteomes" id="UP000887013"/>
    </source>
</evidence>
<protein>
    <submittedName>
        <fullName evidence="2">Uncharacterized protein</fullName>
    </submittedName>
</protein>
<dbReference type="EMBL" id="BMAW01055543">
    <property type="protein sequence ID" value="GFT01400.1"/>
    <property type="molecule type" value="Genomic_DNA"/>
</dbReference>
<comment type="caution">
    <text evidence="2">The sequence shown here is derived from an EMBL/GenBank/DDBJ whole genome shotgun (WGS) entry which is preliminary data.</text>
</comment>
<sequence>MIRSEECALPNLGFDAKNVNRNSLPPLRNPQRDQSRHEEAPVLLAFQLRFIRLPKRRMLSPNSIKGATRGEDAPHHLFTANTARTIPSIGTYHQSPLSLFLSIRANDSSVPSVDEEKVSSEANGRRVSGCPDFCSASLTARAGVILPSHATGTRRRIFLPFSHVSGLVSCPARKMLCD</sequence>
<name>A0A8X6TCY8_NEPPI</name>
<keyword evidence="3" id="KW-1185">Reference proteome</keyword>
<gene>
    <name evidence="2" type="ORF">NPIL_32781</name>
</gene>
<accession>A0A8X6TCY8</accession>
<evidence type="ECO:0000313" key="2">
    <source>
        <dbReference type="EMBL" id="GFT01400.1"/>
    </source>
</evidence>